<feature type="transmembrane region" description="Helical" evidence="1">
    <location>
        <begin position="564"/>
        <end position="588"/>
    </location>
</feature>
<dbReference type="HOGENOM" id="CLU_026310_0_0_1"/>
<organism evidence="2 3">
    <name type="scientific">Hydnomerulius pinastri MD-312</name>
    <dbReference type="NCBI Taxonomy" id="994086"/>
    <lineage>
        <taxon>Eukaryota</taxon>
        <taxon>Fungi</taxon>
        <taxon>Dikarya</taxon>
        <taxon>Basidiomycota</taxon>
        <taxon>Agaricomycotina</taxon>
        <taxon>Agaricomycetes</taxon>
        <taxon>Agaricomycetidae</taxon>
        <taxon>Boletales</taxon>
        <taxon>Boletales incertae sedis</taxon>
        <taxon>Leucogyrophana</taxon>
    </lineage>
</organism>
<keyword evidence="1" id="KW-1133">Transmembrane helix</keyword>
<dbReference type="Proteomes" id="UP000053820">
    <property type="component" value="Unassembled WGS sequence"/>
</dbReference>
<keyword evidence="1" id="KW-0472">Membrane</keyword>
<feature type="transmembrane region" description="Helical" evidence="1">
    <location>
        <begin position="107"/>
        <end position="137"/>
    </location>
</feature>
<evidence type="ECO:0000313" key="3">
    <source>
        <dbReference type="Proteomes" id="UP000053820"/>
    </source>
</evidence>
<feature type="transmembrane region" description="Helical" evidence="1">
    <location>
        <begin position="66"/>
        <end position="87"/>
    </location>
</feature>
<proteinExistence type="predicted"/>
<feature type="transmembrane region" description="Helical" evidence="1">
    <location>
        <begin position="176"/>
        <end position="197"/>
    </location>
</feature>
<keyword evidence="1" id="KW-0812">Transmembrane</keyword>
<sequence length="674" mass="72635">MSKLHRARNGPLLERESVGGMEVAADATSLSGSAPQEGFHFPASEESIHVRLPVGDEKPISPYSRVLCYLLHGAVLVMHVVLLVLYFEHVEHGLTVAMTPNTSNLNVVLSACLQSAYTIYTAILVYITQSLALWYALSRRQKLTTVHDVSSAWSGLGSAICGLWQQSTLEASSRQLLLVTAYLGSVAVLHISSSTIMQFQAFNATTSALGTLTQAWPPDFEAPAEAWDTLKTVTAVLPAMQRIPNLSKTGLFNSTVYDVFSNITQPGTATVHSNTVTASCGLIANASYTMQTPSSWIINVPMNSTFNYTIISVPPLCNGMIVSLPYQAISLQPGASNETYLGVANPIFLVSASIDMASSVKNDTSLSFQMPSNATLGCYNGANTIAVTTPVYLVGCPLQRLNGTVRTDPLTNTLLEPNLTLGPSESSSNSDWDLLAPLDLLVTSEILNLVGAGLVGADAGGNEVFTKTTPTSGVAPSLIDKYGLFSAETTFINSCKLYYDTYDSNTTSAPSLSRSRMEAAVAQVAAEIIWMGVQYGPSAGGFPSVTLEGQYQQQELKWRLNINLLPLLFATIGSLIMLALSLILTGAFSEQRHRPLTSSASVLEAFWLGARSRSLCDPFESVMRPTDKELRSAGMFDVHLVEKACGDKEWARAELVEDNFFIKEKESLEMLDSP</sequence>
<keyword evidence="3" id="KW-1185">Reference proteome</keyword>
<name>A0A0C9VFL8_9AGAM</name>
<evidence type="ECO:0000313" key="2">
    <source>
        <dbReference type="EMBL" id="KIJ64324.1"/>
    </source>
</evidence>
<dbReference type="AlphaFoldDB" id="A0A0C9VFL8"/>
<evidence type="ECO:0008006" key="4">
    <source>
        <dbReference type="Google" id="ProtNLM"/>
    </source>
</evidence>
<accession>A0A0C9VFL8</accession>
<gene>
    <name evidence="2" type="ORF">HYDPIDRAFT_28768</name>
</gene>
<dbReference type="EMBL" id="KN839847">
    <property type="protein sequence ID" value="KIJ64324.1"/>
    <property type="molecule type" value="Genomic_DNA"/>
</dbReference>
<reference evidence="2 3" key="1">
    <citation type="submission" date="2014-04" db="EMBL/GenBank/DDBJ databases">
        <title>Evolutionary Origins and Diversification of the Mycorrhizal Mutualists.</title>
        <authorList>
            <consortium name="DOE Joint Genome Institute"/>
            <consortium name="Mycorrhizal Genomics Consortium"/>
            <person name="Kohler A."/>
            <person name="Kuo A."/>
            <person name="Nagy L.G."/>
            <person name="Floudas D."/>
            <person name="Copeland A."/>
            <person name="Barry K.W."/>
            <person name="Cichocki N."/>
            <person name="Veneault-Fourrey C."/>
            <person name="LaButti K."/>
            <person name="Lindquist E.A."/>
            <person name="Lipzen A."/>
            <person name="Lundell T."/>
            <person name="Morin E."/>
            <person name="Murat C."/>
            <person name="Riley R."/>
            <person name="Ohm R."/>
            <person name="Sun H."/>
            <person name="Tunlid A."/>
            <person name="Henrissat B."/>
            <person name="Grigoriev I.V."/>
            <person name="Hibbett D.S."/>
            <person name="Martin F."/>
        </authorList>
    </citation>
    <scope>NUCLEOTIDE SEQUENCE [LARGE SCALE GENOMIC DNA]</scope>
    <source>
        <strain evidence="2 3">MD-312</strain>
    </source>
</reference>
<protein>
    <recommendedName>
        <fullName evidence="4">Transmembrane protein</fullName>
    </recommendedName>
</protein>
<dbReference type="OrthoDB" id="2647100at2759"/>
<evidence type="ECO:0000256" key="1">
    <source>
        <dbReference type="SAM" id="Phobius"/>
    </source>
</evidence>